<gene>
    <name evidence="12" type="ORF">FIE12Z_3589</name>
</gene>
<dbReference type="Pfam" id="PF13831">
    <property type="entry name" value="PHD_2"/>
    <property type="match status" value="1"/>
</dbReference>
<evidence type="ECO:0000313" key="12">
    <source>
        <dbReference type="EMBL" id="RFN52206.1"/>
    </source>
</evidence>
<dbReference type="GO" id="GO:0008270">
    <property type="term" value="F:zinc ion binding"/>
    <property type="evidence" value="ECO:0007669"/>
    <property type="project" value="UniProtKB-KW"/>
</dbReference>
<dbReference type="InterPro" id="IPR034732">
    <property type="entry name" value="EPHD"/>
</dbReference>
<evidence type="ECO:0000256" key="2">
    <source>
        <dbReference type="ARBA" id="ARBA00022723"/>
    </source>
</evidence>
<evidence type="ECO:0000313" key="13">
    <source>
        <dbReference type="Proteomes" id="UP000265631"/>
    </source>
</evidence>
<dbReference type="Proteomes" id="UP000265631">
    <property type="component" value="Unassembled WGS sequence"/>
</dbReference>
<feature type="region of interest" description="Disordered" evidence="9">
    <location>
        <begin position="986"/>
        <end position="1005"/>
    </location>
</feature>
<dbReference type="GO" id="GO:0005634">
    <property type="term" value="C:nucleus"/>
    <property type="evidence" value="ECO:0007669"/>
    <property type="project" value="UniProtKB-SubCell"/>
</dbReference>
<dbReference type="InterPro" id="IPR050701">
    <property type="entry name" value="Histone_Mod_Regulator"/>
</dbReference>
<feature type="compositionally biased region" description="Polar residues" evidence="9">
    <location>
        <begin position="995"/>
        <end position="1005"/>
    </location>
</feature>
<evidence type="ECO:0000256" key="3">
    <source>
        <dbReference type="ARBA" id="ARBA00022737"/>
    </source>
</evidence>
<feature type="region of interest" description="Disordered" evidence="9">
    <location>
        <begin position="1131"/>
        <end position="1168"/>
    </location>
</feature>
<feature type="region of interest" description="Disordered" evidence="9">
    <location>
        <begin position="1"/>
        <end position="118"/>
    </location>
</feature>
<dbReference type="InterPro" id="IPR019786">
    <property type="entry name" value="Zinc_finger_PHD-type_CS"/>
</dbReference>
<dbReference type="PROSITE" id="PS51805">
    <property type="entry name" value="EPHD"/>
    <property type="match status" value="1"/>
</dbReference>
<feature type="compositionally biased region" description="Polar residues" evidence="9">
    <location>
        <begin position="176"/>
        <end position="186"/>
    </location>
</feature>
<evidence type="ECO:0000256" key="6">
    <source>
        <dbReference type="ARBA" id="ARBA00023242"/>
    </source>
</evidence>
<evidence type="ECO:0000256" key="1">
    <source>
        <dbReference type="ARBA" id="ARBA00004123"/>
    </source>
</evidence>
<feature type="coiled-coil region" evidence="8">
    <location>
        <begin position="765"/>
        <end position="799"/>
    </location>
</feature>
<keyword evidence="4 7" id="KW-0863">Zinc-finger</keyword>
<dbReference type="PROSITE" id="PS01359">
    <property type="entry name" value="ZF_PHD_1"/>
    <property type="match status" value="1"/>
</dbReference>
<dbReference type="CDD" id="cd15670">
    <property type="entry name" value="ePHD_BRPF"/>
    <property type="match status" value="1"/>
</dbReference>
<comment type="caution">
    <text evidence="12">The sequence shown here is derived from an EMBL/GenBank/DDBJ whole genome shotgun (WGS) entry which is preliminary data.</text>
</comment>
<dbReference type="Gene3D" id="3.30.40.10">
    <property type="entry name" value="Zinc/RING finger domain, C3HC4 (zinc finger)"/>
    <property type="match status" value="2"/>
</dbReference>
<feature type="region of interest" description="Disordered" evidence="9">
    <location>
        <begin position="171"/>
        <end position="237"/>
    </location>
</feature>
<dbReference type="Pfam" id="PF10513">
    <property type="entry name" value="EPL1"/>
    <property type="match status" value="1"/>
</dbReference>
<dbReference type="GO" id="GO:0006357">
    <property type="term" value="P:regulation of transcription by RNA polymerase II"/>
    <property type="evidence" value="ECO:0007669"/>
    <property type="project" value="TreeGrafter"/>
</dbReference>
<keyword evidence="6" id="KW-0539">Nucleus</keyword>
<accession>A0A395MWB2</accession>
<dbReference type="AlphaFoldDB" id="A0A395MWB2"/>
<feature type="domain" description="PHD-type" evidence="10">
    <location>
        <begin position="432"/>
        <end position="482"/>
    </location>
</feature>
<feature type="domain" description="PHD-type" evidence="11">
    <location>
        <begin position="486"/>
        <end position="605"/>
    </location>
</feature>
<reference evidence="12 13" key="1">
    <citation type="journal article" date="2018" name="PLoS Pathog.">
        <title>Evolution of structural diversity of trichothecenes, a family of toxins produced by plant pathogenic and entomopathogenic fungi.</title>
        <authorList>
            <person name="Proctor R.H."/>
            <person name="McCormick S.P."/>
            <person name="Kim H.S."/>
            <person name="Cardoza R.E."/>
            <person name="Stanley A.M."/>
            <person name="Lindo L."/>
            <person name="Kelly A."/>
            <person name="Brown D.W."/>
            <person name="Lee T."/>
            <person name="Vaughan M.M."/>
            <person name="Alexander N.J."/>
            <person name="Busman M."/>
            <person name="Gutierrez S."/>
        </authorList>
    </citation>
    <scope>NUCLEOTIDE SEQUENCE [LARGE SCALE GENOMIC DNA]</scope>
    <source>
        <strain evidence="12 13">NRRL 13405</strain>
    </source>
</reference>
<dbReference type="CDD" id="cd15492">
    <property type="entry name" value="PHD_BRPF_JADE_like"/>
    <property type="match status" value="1"/>
</dbReference>
<protein>
    <submittedName>
        <fullName evidence="12">Nua3 hat complex component nto1</fullName>
    </submittedName>
</protein>
<dbReference type="InterPro" id="IPR011011">
    <property type="entry name" value="Znf_FYVE_PHD"/>
</dbReference>
<proteinExistence type="predicted"/>
<evidence type="ECO:0000256" key="4">
    <source>
        <dbReference type="ARBA" id="ARBA00022771"/>
    </source>
</evidence>
<feature type="compositionally biased region" description="Basic residues" evidence="9">
    <location>
        <begin position="1154"/>
        <end position="1168"/>
    </location>
</feature>
<feature type="region of interest" description="Disordered" evidence="9">
    <location>
        <begin position="398"/>
        <end position="431"/>
    </location>
</feature>
<keyword evidence="2" id="KW-0479">Metal-binding</keyword>
<evidence type="ECO:0000259" key="10">
    <source>
        <dbReference type="PROSITE" id="PS50016"/>
    </source>
</evidence>
<sequence>MPPASPTPRRPVTGRRRGRPPGSTNAARAARAAALAAASATEPPPKRRRYAPAGTRFLAGGAGGGGRYVTSDLLATPNTAGPSSRSRAAAREAINGPSPSLMPRRERGARTRAAGNDDLEEMQWGSAAAMATAVKQAEDYKPREERSWEDFHPNLNIEATFLVLRSEQVDGLPQEQPDTSATQMVTTPLDETRTPSRQPNPASTGNTPNPQGRSDSNTADALNETPLRRPRRPTRDVVSFYSSRPLDLMATPKTPKILPIQNQTPKEKLDLKMPSYRKTNRIELFESKTFGQARYVDKAMSNVGYQESDHYMRPDQTLIKSSDLHAEDDADLTDATSSEEPASHRRMGRVEYDMDEQDDMWLERLNTLRKEDQLEEITREIFEITMTKIEKEWHALEKRIPKPNPKPPQTHRPRSSSAAAVNGEPQGGEEPDSRCAICDDGDCENTNAIVFCDGCNLAVHQECYGVPFIPEGQWLCRKCLLCGRGVPTCIFCPNTDGAFKQTNSSKWAHLLCAMWIPEVSLGNHTFMEPVMDVEKVPKSRWKLTCYICRQRMGACIQCGNKNCYQAFHVTCARRSRLFLKMKTSQGALAVLDGGMVLKAFCDKHCPPDYAQEHNIHQATKAAKKFYKRTMRNRIWAENTVAANNIAARHRDALAEQPSGELQLAGNKNSASGDKKKGQPPKNLWKMPSGAPVIPQAVFEIVEASIQRFPFRKRKDFLSEACRYWTLKRQQRRGAALLKRLQLQMETFSSMELTRRDFAAMGPSGKARLNRRIDFAEDLIKELEQLKDLASQVVEREQIKVDAGELEQEFVDECYFPVAKLLNPAIDRAISLDKDLFTDGLNKLQTRINTRFYVTVMSFVIDLCNIISDGIATTPEPQPSTDIIQTEPHDTSLAKNTFSDIRERRKLGKRILKAVQPFLETALRVESEISQKPFESLQKELENTIDRSVEARRPQTATSLDKPIDPSDEANDTIMVDAELQITVKADSAEAGDAMDTTSDGGNIEVSTNIDVDTSELAKAEAGETQESLPNTVQSSDTPPDTDGYVSKPQPAQSGPPTPPQSNGSLGQEPSDPLTDGGVLWYFKGLDPQGTSVLEEQWAGRDAVRTLSEDLTDLDEEELKGLGMDVDNAAASAAVEADVKEEPKTAPEPVGGKTRASKAKKRRTSTRRR</sequence>
<dbReference type="FunFam" id="3.30.40.10:FF:000007">
    <property type="entry name" value="Bromodomain containing 1, isoform CRA_b"/>
    <property type="match status" value="1"/>
</dbReference>
<dbReference type="InterPro" id="IPR013083">
    <property type="entry name" value="Znf_RING/FYVE/PHD"/>
</dbReference>
<keyword evidence="8" id="KW-0175">Coiled coil</keyword>
<feature type="compositionally biased region" description="Polar residues" evidence="9">
    <location>
        <begin position="195"/>
        <end position="220"/>
    </location>
</feature>
<dbReference type="PANTHER" id="PTHR13793:SF107">
    <property type="entry name" value="BROMODOMAIN-CONTAINING PROTEIN HOMOLOG"/>
    <property type="match status" value="1"/>
</dbReference>
<dbReference type="EMBL" id="PXXK01000076">
    <property type="protein sequence ID" value="RFN52206.1"/>
    <property type="molecule type" value="Genomic_DNA"/>
</dbReference>
<evidence type="ECO:0000256" key="9">
    <source>
        <dbReference type="SAM" id="MobiDB-lite"/>
    </source>
</evidence>
<comment type="subcellular location">
    <subcellularLocation>
        <location evidence="1">Nucleus</location>
    </subcellularLocation>
</comment>
<dbReference type="InterPro" id="IPR019787">
    <property type="entry name" value="Znf_PHD-finger"/>
</dbReference>
<dbReference type="InterPro" id="IPR001965">
    <property type="entry name" value="Znf_PHD"/>
</dbReference>
<feature type="region of interest" description="Disordered" evidence="9">
    <location>
        <begin position="328"/>
        <end position="350"/>
    </location>
</feature>
<evidence type="ECO:0000256" key="8">
    <source>
        <dbReference type="SAM" id="Coils"/>
    </source>
</evidence>
<evidence type="ECO:0000256" key="5">
    <source>
        <dbReference type="ARBA" id="ARBA00022833"/>
    </source>
</evidence>
<dbReference type="InterPro" id="IPR019542">
    <property type="entry name" value="Enhancer_polycomb-like_N"/>
</dbReference>
<keyword evidence="5" id="KW-0862">Zinc</keyword>
<feature type="region of interest" description="Disordered" evidence="9">
    <location>
        <begin position="944"/>
        <end position="969"/>
    </location>
</feature>
<feature type="compositionally biased region" description="Polar residues" evidence="9">
    <location>
        <begin position="1024"/>
        <end position="1038"/>
    </location>
</feature>
<dbReference type="Pfam" id="PF13832">
    <property type="entry name" value="zf-HC5HC2H_2"/>
    <property type="match status" value="1"/>
</dbReference>
<dbReference type="STRING" id="2594813.A0A395MWB2"/>
<keyword evidence="3" id="KW-0677">Repeat</keyword>
<dbReference type="FunFam" id="3.30.40.10:FF:000008">
    <property type="entry name" value="Bromodomain containing 1, isoform CRA_a"/>
    <property type="match status" value="1"/>
</dbReference>
<organism evidence="12 13">
    <name type="scientific">Fusarium flagelliforme</name>
    <dbReference type="NCBI Taxonomy" id="2675880"/>
    <lineage>
        <taxon>Eukaryota</taxon>
        <taxon>Fungi</taxon>
        <taxon>Dikarya</taxon>
        <taxon>Ascomycota</taxon>
        <taxon>Pezizomycotina</taxon>
        <taxon>Sordariomycetes</taxon>
        <taxon>Hypocreomycetidae</taxon>
        <taxon>Hypocreales</taxon>
        <taxon>Nectriaceae</taxon>
        <taxon>Fusarium</taxon>
        <taxon>Fusarium incarnatum-equiseti species complex</taxon>
    </lineage>
</organism>
<keyword evidence="13" id="KW-1185">Reference proteome</keyword>
<evidence type="ECO:0000259" key="11">
    <source>
        <dbReference type="PROSITE" id="PS51805"/>
    </source>
</evidence>
<dbReference type="PANTHER" id="PTHR13793">
    <property type="entry name" value="PHD FINGER PROTEINS"/>
    <property type="match status" value="1"/>
</dbReference>
<feature type="region of interest" description="Disordered" evidence="9">
    <location>
        <begin position="656"/>
        <end position="686"/>
    </location>
</feature>
<feature type="region of interest" description="Disordered" evidence="9">
    <location>
        <begin position="1019"/>
        <end position="1084"/>
    </location>
</feature>
<evidence type="ECO:0000256" key="7">
    <source>
        <dbReference type="PROSITE-ProRule" id="PRU00146"/>
    </source>
</evidence>
<dbReference type="PROSITE" id="PS50016">
    <property type="entry name" value="ZF_PHD_2"/>
    <property type="match status" value="1"/>
</dbReference>
<dbReference type="SUPFAM" id="SSF57903">
    <property type="entry name" value="FYVE/PHD zinc finger"/>
    <property type="match status" value="1"/>
</dbReference>
<feature type="compositionally biased region" description="Low complexity" evidence="9">
    <location>
        <begin position="20"/>
        <end position="40"/>
    </location>
</feature>
<dbReference type="SMART" id="SM00249">
    <property type="entry name" value="PHD"/>
    <property type="match status" value="2"/>
</dbReference>
<name>A0A395MWB2_9HYPO</name>